<protein>
    <submittedName>
        <fullName evidence="3">VanZ family protein</fullName>
    </submittedName>
</protein>
<feature type="transmembrane region" description="Helical" evidence="1">
    <location>
        <begin position="31"/>
        <end position="52"/>
    </location>
</feature>
<dbReference type="EMBL" id="JBHSJC010000001">
    <property type="protein sequence ID" value="MFC4829321.1"/>
    <property type="molecule type" value="Genomic_DNA"/>
</dbReference>
<dbReference type="InterPro" id="IPR006976">
    <property type="entry name" value="VanZ-like"/>
</dbReference>
<proteinExistence type="predicted"/>
<feature type="transmembrane region" description="Helical" evidence="1">
    <location>
        <begin position="144"/>
        <end position="162"/>
    </location>
</feature>
<dbReference type="Proteomes" id="UP001595960">
    <property type="component" value="Unassembled WGS sequence"/>
</dbReference>
<organism evidence="3 4">
    <name type="scientific">Agromyces aurantiacus</name>
    <dbReference type="NCBI Taxonomy" id="165814"/>
    <lineage>
        <taxon>Bacteria</taxon>
        <taxon>Bacillati</taxon>
        <taxon>Actinomycetota</taxon>
        <taxon>Actinomycetes</taxon>
        <taxon>Micrococcales</taxon>
        <taxon>Microbacteriaceae</taxon>
        <taxon>Agromyces</taxon>
    </lineage>
</organism>
<evidence type="ECO:0000256" key="1">
    <source>
        <dbReference type="SAM" id="Phobius"/>
    </source>
</evidence>
<evidence type="ECO:0000313" key="3">
    <source>
        <dbReference type="EMBL" id="MFC4829321.1"/>
    </source>
</evidence>
<evidence type="ECO:0000259" key="2">
    <source>
        <dbReference type="Pfam" id="PF04892"/>
    </source>
</evidence>
<gene>
    <name evidence="3" type="ORF">ACFPER_11000</name>
</gene>
<keyword evidence="4" id="KW-1185">Reference proteome</keyword>
<sequence length="179" mass="19261">MTSNRAERRLAASARLDGTPNRRAPRGRRRWWVAVLAVLYSIVLAVTLLWPVHVDGEGGFVRTDPLLDLLASWGVGAAVRYPLVEAAGNVLLFVPMGALWVAWSRRPRWSSVLSAAGLATAVSLAAEVAQATVLPERTFDLRDALANLGGAAIGAAITLLAIRSWRPSSPTNPPRPRAR</sequence>
<feature type="transmembrane region" description="Helical" evidence="1">
    <location>
        <begin position="86"/>
        <end position="103"/>
    </location>
</feature>
<accession>A0ABV9R5B8</accession>
<comment type="caution">
    <text evidence="3">The sequence shown here is derived from an EMBL/GenBank/DDBJ whole genome shotgun (WGS) entry which is preliminary data.</text>
</comment>
<evidence type="ECO:0000313" key="4">
    <source>
        <dbReference type="Proteomes" id="UP001595960"/>
    </source>
</evidence>
<dbReference type="RefSeq" id="WP_204392946.1">
    <property type="nucleotide sequence ID" value="NZ_JAFBBW010000001.1"/>
</dbReference>
<feature type="transmembrane region" description="Helical" evidence="1">
    <location>
        <begin position="112"/>
        <end position="132"/>
    </location>
</feature>
<keyword evidence="1" id="KW-0812">Transmembrane</keyword>
<keyword evidence="1" id="KW-0472">Membrane</keyword>
<name>A0ABV9R5B8_9MICO</name>
<reference evidence="4" key="1">
    <citation type="journal article" date="2019" name="Int. J. Syst. Evol. Microbiol.">
        <title>The Global Catalogue of Microorganisms (GCM) 10K type strain sequencing project: providing services to taxonomists for standard genome sequencing and annotation.</title>
        <authorList>
            <consortium name="The Broad Institute Genomics Platform"/>
            <consortium name="The Broad Institute Genome Sequencing Center for Infectious Disease"/>
            <person name="Wu L."/>
            <person name="Ma J."/>
        </authorList>
    </citation>
    <scope>NUCLEOTIDE SEQUENCE [LARGE SCALE GENOMIC DNA]</scope>
    <source>
        <strain evidence="4">CGMCC 1.12192</strain>
    </source>
</reference>
<keyword evidence="1" id="KW-1133">Transmembrane helix</keyword>
<dbReference type="Pfam" id="PF04892">
    <property type="entry name" value="VanZ"/>
    <property type="match status" value="1"/>
</dbReference>
<feature type="domain" description="VanZ-like" evidence="2">
    <location>
        <begin position="38"/>
        <end position="160"/>
    </location>
</feature>